<evidence type="ECO:0000256" key="1">
    <source>
        <dbReference type="ARBA" id="ARBA00023002"/>
    </source>
</evidence>
<dbReference type="SUPFAM" id="SSF50129">
    <property type="entry name" value="GroES-like"/>
    <property type="match status" value="1"/>
</dbReference>
<dbReference type="InterPro" id="IPR011032">
    <property type="entry name" value="GroES-like_sf"/>
</dbReference>
<comment type="caution">
    <text evidence="3">The sequence shown here is derived from an EMBL/GenBank/DDBJ whole genome shotgun (WGS) entry which is preliminary data.</text>
</comment>
<reference evidence="3" key="1">
    <citation type="submission" date="2021-06" db="EMBL/GenBank/DDBJ databases">
        <authorList>
            <person name="Arsene-Ploetze F."/>
        </authorList>
    </citation>
    <scope>NUCLEOTIDE SEQUENCE</scope>
    <source>
        <strain evidence="3">SBRY1</strain>
    </source>
</reference>
<evidence type="ECO:0000313" key="4">
    <source>
        <dbReference type="Proteomes" id="UP001153328"/>
    </source>
</evidence>
<dbReference type="RefSeq" id="WP_205045007.1">
    <property type="nucleotide sequence ID" value="NZ_CAJVAX010000018.1"/>
</dbReference>
<dbReference type="GO" id="GO:0016491">
    <property type="term" value="F:oxidoreductase activity"/>
    <property type="evidence" value="ECO:0007669"/>
    <property type="project" value="UniProtKB-KW"/>
</dbReference>
<evidence type="ECO:0000313" key="3">
    <source>
        <dbReference type="EMBL" id="CAG7646436.1"/>
    </source>
</evidence>
<dbReference type="AlphaFoldDB" id="A0A9W4MBG2"/>
<dbReference type="GO" id="GO:0016829">
    <property type="term" value="F:lyase activity"/>
    <property type="evidence" value="ECO:0007669"/>
    <property type="project" value="UniProtKB-KW"/>
</dbReference>
<accession>A0A9W4MBG2</accession>
<keyword evidence="3" id="KW-0456">Lyase</keyword>
<dbReference type="Proteomes" id="UP001153328">
    <property type="component" value="Unassembled WGS sequence"/>
</dbReference>
<dbReference type="InterPro" id="IPR020843">
    <property type="entry name" value="ER"/>
</dbReference>
<evidence type="ECO:0000259" key="2">
    <source>
        <dbReference type="SMART" id="SM00829"/>
    </source>
</evidence>
<protein>
    <submittedName>
        <fullName evidence="3">Bifunctional protein: zinc-containing alcohol dehydrogenase quinone oxidoreductase (NADPH:quinone reductase) Similar to arginate lyase</fullName>
        <ecNumber evidence="3">1.1.1.-</ecNumber>
    </submittedName>
</protein>
<dbReference type="SMART" id="SM00829">
    <property type="entry name" value="PKS_ER"/>
    <property type="match status" value="1"/>
</dbReference>
<keyword evidence="1 3" id="KW-0560">Oxidoreductase</keyword>
<dbReference type="GO" id="GO:0008270">
    <property type="term" value="F:zinc ion binding"/>
    <property type="evidence" value="ECO:0007669"/>
    <property type="project" value="InterPro"/>
</dbReference>
<dbReference type="InterPro" id="IPR050700">
    <property type="entry name" value="YIM1/Zinc_Alcohol_DH_Fams"/>
</dbReference>
<keyword evidence="4" id="KW-1185">Reference proteome</keyword>
<feature type="domain" description="Enoyl reductase (ER)" evidence="2">
    <location>
        <begin position="17"/>
        <end position="315"/>
    </location>
</feature>
<proteinExistence type="predicted"/>
<dbReference type="PROSITE" id="PS01162">
    <property type="entry name" value="QOR_ZETA_CRYSTAL"/>
    <property type="match status" value="1"/>
</dbReference>
<dbReference type="InterPro" id="IPR002364">
    <property type="entry name" value="Quin_OxRdtase/zeta-crystal_CS"/>
</dbReference>
<dbReference type="EMBL" id="CAJVAX010000018">
    <property type="protein sequence ID" value="CAG7646436.1"/>
    <property type="molecule type" value="Genomic_DNA"/>
</dbReference>
<dbReference type="InterPro" id="IPR013154">
    <property type="entry name" value="ADH-like_N"/>
</dbReference>
<sequence>MSRTMQTMRATTVGSWGGPELLQEVELPRPVPEPGEILVRVHAAGVNATDWKQRASGGLGLWNNPPAVGWDVSGTVEAVGMGVTLFREGDQVAGMPHFPRQAGAYAEYVTGPARHFAHKPPEIGHIEAAALPLVSLTAWQALFDTAHLKPGQRVLIHAAAGGFGHIAVQIAKAHGLHVTGTARHEKHPFLRKLGADDLVDYTATDFTTAVRDVDAVLDTIGGDYGLRSLTVLRPGGRLVSLASPADDDLRPHAEARGFHAGFMLVEPDHATLVAIMDLVTAGRLRPEIETVLPLSQAAEAHRLGETGRTTGKIVLRVVEGTG</sequence>
<name>A0A9W4MBG2_9ACTN</name>
<gene>
    <name evidence="3" type="ORF">SBRY_40411</name>
</gene>
<dbReference type="Gene3D" id="3.90.180.10">
    <property type="entry name" value="Medium-chain alcohol dehydrogenases, catalytic domain"/>
    <property type="match status" value="1"/>
</dbReference>
<dbReference type="PANTHER" id="PTHR11695">
    <property type="entry name" value="ALCOHOL DEHYDROGENASE RELATED"/>
    <property type="match status" value="1"/>
</dbReference>
<dbReference type="InterPro" id="IPR036291">
    <property type="entry name" value="NAD(P)-bd_dom_sf"/>
</dbReference>
<dbReference type="PANTHER" id="PTHR11695:SF294">
    <property type="entry name" value="RETICULON-4-INTERACTING PROTEIN 1, MITOCHONDRIAL"/>
    <property type="match status" value="1"/>
</dbReference>
<organism evidence="3 4">
    <name type="scientific">Actinacidiphila bryophytorum</name>
    <dbReference type="NCBI Taxonomy" id="1436133"/>
    <lineage>
        <taxon>Bacteria</taxon>
        <taxon>Bacillati</taxon>
        <taxon>Actinomycetota</taxon>
        <taxon>Actinomycetes</taxon>
        <taxon>Kitasatosporales</taxon>
        <taxon>Streptomycetaceae</taxon>
        <taxon>Actinacidiphila</taxon>
    </lineage>
</organism>
<dbReference type="Gene3D" id="3.40.50.720">
    <property type="entry name" value="NAD(P)-binding Rossmann-like Domain"/>
    <property type="match status" value="1"/>
</dbReference>
<dbReference type="Pfam" id="PF08240">
    <property type="entry name" value="ADH_N"/>
    <property type="match status" value="1"/>
</dbReference>
<dbReference type="CDD" id="cd05289">
    <property type="entry name" value="MDR_like_2"/>
    <property type="match status" value="1"/>
</dbReference>
<dbReference type="Pfam" id="PF13602">
    <property type="entry name" value="ADH_zinc_N_2"/>
    <property type="match status" value="1"/>
</dbReference>
<dbReference type="SUPFAM" id="SSF51735">
    <property type="entry name" value="NAD(P)-binding Rossmann-fold domains"/>
    <property type="match status" value="1"/>
</dbReference>
<dbReference type="EC" id="1.1.1.-" evidence="3"/>